<evidence type="ECO:0000313" key="5">
    <source>
        <dbReference type="EMBL" id="TYL39572.1"/>
    </source>
</evidence>
<dbReference type="PANTHER" id="PTHR30290">
    <property type="entry name" value="PERIPLASMIC BINDING COMPONENT OF ABC TRANSPORTER"/>
    <property type="match status" value="1"/>
</dbReference>
<dbReference type="GO" id="GO:0042597">
    <property type="term" value="C:periplasmic space"/>
    <property type="evidence" value="ECO:0007669"/>
    <property type="project" value="UniProtKB-ARBA"/>
</dbReference>
<dbReference type="Gene3D" id="3.90.76.10">
    <property type="entry name" value="Dipeptide-binding Protein, Domain 1"/>
    <property type="match status" value="1"/>
</dbReference>
<reference evidence="5" key="1">
    <citation type="submission" date="2017-11" db="EMBL/GenBank/DDBJ databases">
        <authorList>
            <person name="Kajale S.C."/>
            <person name="Sharma A."/>
        </authorList>
    </citation>
    <scope>NUCLEOTIDE SEQUENCE</scope>
    <source>
        <strain evidence="5">LS1_42</strain>
    </source>
</reference>
<dbReference type="InterPro" id="IPR039424">
    <property type="entry name" value="SBP_5"/>
</dbReference>
<dbReference type="OrthoDB" id="233597at2157"/>
<protein>
    <submittedName>
        <fullName evidence="5">ABC transporter substrate-binding protein</fullName>
    </submittedName>
</protein>
<accession>A0A8J8Q5R8</accession>
<organism evidence="5 6">
    <name type="scientific">Natronococcus pandeyae</name>
    <dbReference type="NCBI Taxonomy" id="2055836"/>
    <lineage>
        <taxon>Archaea</taxon>
        <taxon>Methanobacteriati</taxon>
        <taxon>Methanobacteriota</taxon>
        <taxon>Stenosarchaea group</taxon>
        <taxon>Halobacteria</taxon>
        <taxon>Halobacteriales</taxon>
        <taxon>Natrialbaceae</taxon>
        <taxon>Natronococcus</taxon>
    </lineage>
</organism>
<comment type="caution">
    <text evidence="5">The sequence shown here is derived from an EMBL/GenBank/DDBJ whole genome shotgun (WGS) entry which is preliminary data.</text>
</comment>
<dbReference type="GO" id="GO:0043190">
    <property type="term" value="C:ATP-binding cassette (ABC) transporter complex"/>
    <property type="evidence" value="ECO:0007669"/>
    <property type="project" value="InterPro"/>
</dbReference>
<keyword evidence="6" id="KW-1185">Reference proteome</keyword>
<dbReference type="Proteomes" id="UP000766904">
    <property type="component" value="Unassembled WGS sequence"/>
</dbReference>
<sequence length="513" mass="56870">MRTTLSRRRLLGSLTAGGFAGLAGCAASGSDDASFTIVPTLDPTGSGDSWDSWGGMTPYWTRVVEPLVWGTDDMQPEPWLATDWTATDETTWVFDLREGVTFHNGEEMTADDVVHSFEENILTERGDFVYGWLHLEPGSVTKIDDYAVEFENTEPFSGFPGTIAHNMIDIQPPEADRQAGDIVGTGPFTLEEMTDGQSLRVERFADYWGGEPEPAELTFRAAEDETTRTDLLESGEVDIVFDPAKSRLSSLRDRDDIALESRQSSGSTFVSINIYREPTDDADLRRALNRAVSQPEIVETVLEGIGEPARGPISTVIDWAADDELPAYERDRDAARDLVAQSSYDGEELTCLVENDMDDGRDVVQILQSDFEAIGVDVDVEVLENAAIQDRTERGEFHLEVGGSQSNSPAADYIMWENFHTMGISNKDLYEAEGTGLHNLGGEVDELIERGFQSSDPEEKRESYVDAQRRIVEEAVVVPLFYREYTVAADAALEGFDLPPIDRLVEWRELTGS</sequence>
<keyword evidence="3" id="KW-0732">Signal</keyword>
<dbReference type="InterPro" id="IPR030678">
    <property type="entry name" value="Peptide/Ni-bd"/>
</dbReference>
<proteinExistence type="inferred from homology"/>
<name>A0A8J8Q5R8_9EURY</name>
<dbReference type="InterPro" id="IPR000914">
    <property type="entry name" value="SBP_5_dom"/>
</dbReference>
<keyword evidence="2" id="KW-0813">Transport</keyword>
<evidence type="ECO:0000313" key="6">
    <source>
        <dbReference type="Proteomes" id="UP000766904"/>
    </source>
</evidence>
<evidence type="ECO:0000256" key="1">
    <source>
        <dbReference type="ARBA" id="ARBA00005695"/>
    </source>
</evidence>
<dbReference type="InterPro" id="IPR006311">
    <property type="entry name" value="TAT_signal"/>
</dbReference>
<dbReference type="Pfam" id="PF00496">
    <property type="entry name" value="SBP_bac_5"/>
    <property type="match status" value="1"/>
</dbReference>
<dbReference type="AlphaFoldDB" id="A0A8J8Q5R8"/>
<feature type="domain" description="Solute-binding protein family 5" evidence="4">
    <location>
        <begin position="75"/>
        <end position="423"/>
    </location>
</feature>
<dbReference type="PROSITE" id="PS51318">
    <property type="entry name" value="TAT"/>
    <property type="match status" value="1"/>
</dbReference>
<evidence type="ECO:0000259" key="4">
    <source>
        <dbReference type="Pfam" id="PF00496"/>
    </source>
</evidence>
<evidence type="ECO:0000256" key="2">
    <source>
        <dbReference type="ARBA" id="ARBA00022448"/>
    </source>
</evidence>
<dbReference type="PANTHER" id="PTHR30290:SF9">
    <property type="entry name" value="OLIGOPEPTIDE-BINDING PROTEIN APPA"/>
    <property type="match status" value="1"/>
</dbReference>
<dbReference type="GO" id="GO:1904680">
    <property type="term" value="F:peptide transmembrane transporter activity"/>
    <property type="evidence" value="ECO:0007669"/>
    <property type="project" value="TreeGrafter"/>
</dbReference>
<dbReference type="GO" id="GO:0015833">
    <property type="term" value="P:peptide transport"/>
    <property type="evidence" value="ECO:0007669"/>
    <property type="project" value="TreeGrafter"/>
</dbReference>
<dbReference type="Gene3D" id="3.10.105.10">
    <property type="entry name" value="Dipeptide-binding Protein, Domain 3"/>
    <property type="match status" value="1"/>
</dbReference>
<gene>
    <name evidence="5" type="ORF">CV102_04570</name>
</gene>
<comment type="similarity">
    <text evidence="1">Belongs to the bacterial solute-binding protein 5 family.</text>
</comment>
<dbReference type="SUPFAM" id="SSF53850">
    <property type="entry name" value="Periplasmic binding protein-like II"/>
    <property type="match status" value="1"/>
</dbReference>
<dbReference type="EMBL" id="PHNJ01000002">
    <property type="protein sequence ID" value="TYL39572.1"/>
    <property type="molecule type" value="Genomic_DNA"/>
</dbReference>
<dbReference type="PROSITE" id="PS51257">
    <property type="entry name" value="PROKAR_LIPOPROTEIN"/>
    <property type="match status" value="1"/>
</dbReference>
<dbReference type="Gene3D" id="3.40.190.10">
    <property type="entry name" value="Periplasmic binding protein-like II"/>
    <property type="match status" value="1"/>
</dbReference>
<evidence type="ECO:0000256" key="3">
    <source>
        <dbReference type="ARBA" id="ARBA00022729"/>
    </source>
</evidence>
<dbReference type="PIRSF" id="PIRSF002741">
    <property type="entry name" value="MppA"/>
    <property type="match status" value="1"/>
</dbReference>
<dbReference type="RefSeq" id="WP_148856708.1">
    <property type="nucleotide sequence ID" value="NZ_PHNJ01000002.1"/>
</dbReference>